<name>A0A345UNC3_9BACT</name>
<accession>A0A345UNC3</accession>
<gene>
    <name evidence="1" type="ORF">CYPRO_2736</name>
</gene>
<evidence type="ECO:0000313" key="2">
    <source>
        <dbReference type="Proteomes" id="UP000254808"/>
    </source>
</evidence>
<keyword evidence="2" id="KW-1185">Reference proteome</keyword>
<dbReference type="RefSeq" id="WP_124245626.1">
    <property type="nucleotide sequence ID" value="NZ_CP027806.1"/>
</dbReference>
<protein>
    <submittedName>
        <fullName evidence="1">Uncharacterized protein</fullName>
    </submittedName>
</protein>
<sequence length="435" mass="48343">MKRWIAIGLFLTALLLVAGNMLLTHYAARALNEAYSETRLIQDGAEILIQFSNTNISTLRGEVAVERLRVRNLDSGDEFRARTLSIFVSHRDLLNLAMSRGSGERPALTDGRVELRDIAVLNAEQEMRYTAAVIDASVSGDLFEMYAFVRTDFRNTPDRSHDIRIRMNDLRPGTEPLPFIPAALPISRLDRLVLNMNYDHLADAFQVSQFEISVGADRIRLDGRLTDVSAISALGSDAEAAETFVRPVLTANMRITPVRPQIPIGNDGMAVHFRSFDASFEGPLTGGLSPQVLLQTEFSEVHFDIEELSIFPPETFTETFGQPLGFLGVSSDRFFVPGLNAAYRITDNVATISRFNIGNPFAEVGISGQLLRDSGTGMWQWDDARLNIRPITEEAESFIRMMTSFFNLRLPQTDGAFSIPITGPLQSPRLQGLNL</sequence>
<dbReference type="EMBL" id="CP027806">
    <property type="protein sequence ID" value="AXJ01975.1"/>
    <property type="molecule type" value="Genomic_DNA"/>
</dbReference>
<dbReference type="Proteomes" id="UP000254808">
    <property type="component" value="Chromosome"/>
</dbReference>
<proteinExistence type="predicted"/>
<dbReference type="AlphaFoldDB" id="A0A345UNC3"/>
<dbReference type="KEGG" id="cprv:CYPRO_2736"/>
<reference evidence="1 2" key="1">
    <citation type="submission" date="2018-03" db="EMBL/GenBank/DDBJ databases">
        <title>Phenotypic and genomic properties of Cyclonatronum proteinivorum gen. nov., sp. nov., a haloalkaliphilic bacteroidete from soda lakes possessing Na+-translocating rhodopsin.</title>
        <authorList>
            <person name="Toshchakov S.V."/>
            <person name="Korzhenkov A."/>
            <person name="Samarov N.I."/>
            <person name="Kublanov I.V."/>
            <person name="Muntyan M.S."/>
            <person name="Sorokin D.Y."/>
        </authorList>
    </citation>
    <scope>NUCLEOTIDE SEQUENCE [LARGE SCALE GENOMIC DNA]</scope>
    <source>
        <strain evidence="1 2">Omega</strain>
    </source>
</reference>
<evidence type="ECO:0000313" key="1">
    <source>
        <dbReference type="EMBL" id="AXJ01975.1"/>
    </source>
</evidence>
<organism evidence="1 2">
    <name type="scientific">Cyclonatronum proteinivorum</name>
    <dbReference type="NCBI Taxonomy" id="1457365"/>
    <lineage>
        <taxon>Bacteria</taxon>
        <taxon>Pseudomonadati</taxon>
        <taxon>Balneolota</taxon>
        <taxon>Balneolia</taxon>
        <taxon>Balneolales</taxon>
        <taxon>Cyclonatronaceae</taxon>
        <taxon>Cyclonatronum</taxon>
    </lineage>
</organism>